<sequence length="331" mass="35589">MLLVSYSDGREARLGAVSGEVVVDLARANEVFEPTAVRPEFSSMVPFFESGPRGLEAGQRLVESALAEGSETTTRQLQPVTRTLADVQLLSPVPRPRRVRDYLTHIDHYTGSFGRDAPPPLLQFPVSYNCNHEAIYGPEDTIPWPAYSDQLDFELELGFFVAKGGRNISAKSAASHIAGISIFNDVSARDIQVFEMSAQTGPAKGKNFANVIGPGVLTFDEVNVDELAVTARVNGEVWASGAAGAASYSFEEVLAWSSYCEDVVPGEFIATGTVGGGCGLEQGRWMNQGDVVELEAEGIGVLRNRIGVREIVPADAGLPTYELYPPRFGSA</sequence>
<dbReference type="EMBL" id="JAPWIJ010000001">
    <property type="protein sequence ID" value="MCZ4516913.1"/>
    <property type="molecule type" value="Genomic_DNA"/>
</dbReference>
<protein>
    <submittedName>
        <fullName evidence="2">Fumarylacetoacetate hydrolase family protein</fullName>
    </submittedName>
</protein>
<evidence type="ECO:0000259" key="1">
    <source>
        <dbReference type="Pfam" id="PF01557"/>
    </source>
</evidence>
<comment type="caution">
    <text evidence="2">The sequence shown here is derived from an EMBL/GenBank/DDBJ whole genome shotgun (WGS) entry which is preliminary data.</text>
</comment>
<gene>
    <name evidence="2" type="ORF">O4220_00185</name>
</gene>
<dbReference type="InterPro" id="IPR036663">
    <property type="entry name" value="Fumarylacetoacetase_C_sf"/>
</dbReference>
<keyword evidence="3" id="KW-1185">Reference proteome</keyword>
<evidence type="ECO:0000313" key="3">
    <source>
        <dbReference type="Proteomes" id="UP001081071"/>
    </source>
</evidence>
<organism evidence="2 3">
    <name type="scientific">Rhodococcus ruber</name>
    <dbReference type="NCBI Taxonomy" id="1830"/>
    <lineage>
        <taxon>Bacteria</taxon>
        <taxon>Bacillati</taxon>
        <taxon>Actinomycetota</taxon>
        <taxon>Actinomycetes</taxon>
        <taxon>Mycobacteriales</taxon>
        <taxon>Nocardiaceae</taxon>
        <taxon>Rhodococcus</taxon>
    </lineage>
</organism>
<dbReference type="PANTHER" id="PTHR43211">
    <property type="entry name" value="FUMARYLACETOACETATE HYDROLASE"/>
    <property type="match status" value="1"/>
</dbReference>
<dbReference type="SUPFAM" id="SSF56529">
    <property type="entry name" value="FAH"/>
    <property type="match status" value="1"/>
</dbReference>
<keyword evidence="2" id="KW-0378">Hydrolase</keyword>
<feature type="domain" description="Fumarylacetoacetase-like C-terminal" evidence="1">
    <location>
        <begin position="116"/>
        <end position="306"/>
    </location>
</feature>
<proteinExistence type="predicted"/>
<accession>A0ABT4M7J3</accession>
<dbReference type="PANTHER" id="PTHR43211:SF1">
    <property type="entry name" value="BLL6422 PROTEIN"/>
    <property type="match status" value="1"/>
</dbReference>
<dbReference type="InterPro" id="IPR011234">
    <property type="entry name" value="Fumarylacetoacetase-like_C"/>
</dbReference>
<dbReference type="Gene3D" id="3.90.850.10">
    <property type="entry name" value="Fumarylacetoacetase-like, C-terminal domain"/>
    <property type="match status" value="1"/>
</dbReference>
<name>A0ABT4M7J3_9NOCA</name>
<dbReference type="RefSeq" id="WP_269601554.1">
    <property type="nucleotide sequence ID" value="NZ_JAPWIJ010000001.1"/>
</dbReference>
<dbReference type="GO" id="GO:0016787">
    <property type="term" value="F:hydrolase activity"/>
    <property type="evidence" value="ECO:0007669"/>
    <property type="project" value="UniProtKB-KW"/>
</dbReference>
<reference evidence="2" key="1">
    <citation type="submission" date="2022-12" db="EMBL/GenBank/DDBJ databases">
        <authorList>
            <person name="Krivoruchko A.V."/>
            <person name="Elkin A."/>
        </authorList>
    </citation>
    <scope>NUCLEOTIDE SEQUENCE</scope>
    <source>
        <strain evidence="2">IEGM 1391</strain>
    </source>
</reference>
<dbReference type="Proteomes" id="UP001081071">
    <property type="component" value="Unassembled WGS sequence"/>
</dbReference>
<evidence type="ECO:0000313" key="2">
    <source>
        <dbReference type="EMBL" id="MCZ4516913.1"/>
    </source>
</evidence>
<dbReference type="Pfam" id="PF01557">
    <property type="entry name" value="FAA_hydrolase"/>
    <property type="match status" value="1"/>
</dbReference>